<feature type="region of interest" description="Disordered" evidence="1">
    <location>
        <begin position="76"/>
        <end position="151"/>
    </location>
</feature>
<feature type="region of interest" description="Disordered" evidence="1">
    <location>
        <begin position="176"/>
        <end position="196"/>
    </location>
</feature>
<protein>
    <submittedName>
        <fullName evidence="2">Uncharacterized protein</fullName>
    </submittedName>
</protein>
<feature type="compositionally biased region" description="Polar residues" evidence="1">
    <location>
        <begin position="120"/>
        <end position="143"/>
    </location>
</feature>
<feature type="compositionally biased region" description="Low complexity" evidence="1">
    <location>
        <begin position="176"/>
        <end position="193"/>
    </location>
</feature>
<dbReference type="EMBL" id="RSCE01000003">
    <property type="protein sequence ID" value="RSH84556.1"/>
    <property type="molecule type" value="Genomic_DNA"/>
</dbReference>
<dbReference type="RefSeq" id="XP_028478004.1">
    <property type="nucleotide sequence ID" value="XM_028621552.1"/>
</dbReference>
<feature type="compositionally biased region" description="Low complexity" evidence="1">
    <location>
        <begin position="100"/>
        <end position="119"/>
    </location>
</feature>
<sequence length="244" mass="26147">MPQLVQIESEQTALKSDLERKYGSVQKAPPEQQAKHKSLALQYTDLYQPEYRHEMHALIKARAKLPLDPLAQQALKDKVTVPSTPPSKSTTFHEGEARRSSTGSASSSGTGVTSTVSASLNTTPLPISNATPASVTADENPSPDTEPVTDALPFTVAPRTGLHKPHAFKAILAEASSSETTTAPAPASTSTTTVRPADWHTTQTTSVVEDIRYIRDNLFNPTADKAMFFATIIKLPSRVASAQG</sequence>
<reference evidence="2 3" key="1">
    <citation type="submission" date="2018-11" db="EMBL/GenBank/DDBJ databases">
        <title>Genome sequence of Apiotrichum porosum DSM 27194.</title>
        <authorList>
            <person name="Aliyu H."/>
            <person name="Gorte O."/>
            <person name="Ochsenreither K."/>
        </authorList>
    </citation>
    <scope>NUCLEOTIDE SEQUENCE [LARGE SCALE GENOMIC DNA]</scope>
    <source>
        <strain evidence="2 3">DSM 27194</strain>
    </source>
</reference>
<evidence type="ECO:0000313" key="3">
    <source>
        <dbReference type="Proteomes" id="UP000279236"/>
    </source>
</evidence>
<evidence type="ECO:0000313" key="2">
    <source>
        <dbReference type="EMBL" id="RSH84556.1"/>
    </source>
</evidence>
<organism evidence="2 3">
    <name type="scientific">Apiotrichum porosum</name>
    <dbReference type="NCBI Taxonomy" id="105984"/>
    <lineage>
        <taxon>Eukaryota</taxon>
        <taxon>Fungi</taxon>
        <taxon>Dikarya</taxon>
        <taxon>Basidiomycota</taxon>
        <taxon>Agaricomycotina</taxon>
        <taxon>Tremellomycetes</taxon>
        <taxon>Trichosporonales</taxon>
        <taxon>Trichosporonaceae</taxon>
        <taxon>Apiotrichum</taxon>
    </lineage>
</organism>
<dbReference type="Proteomes" id="UP000279236">
    <property type="component" value="Unassembled WGS sequence"/>
</dbReference>
<evidence type="ECO:0000256" key="1">
    <source>
        <dbReference type="SAM" id="MobiDB-lite"/>
    </source>
</evidence>
<name>A0A427Y099_9TREE</name>
<proteinExistence type="predicted"/>
<dbReference type="GeneID" id="39590621"/>
<comment type="caution">
    <text evidence="2">The sequence shown here is derived from an EMBL/GenBank/DDBJ whole genome shotgun (WGS) entry which is preliminary data.</text>
</comment>
<gene>
    <name evidence="2" type="ORF">EHS24_006078</name>
</gene>
<accession>A0A427Y099</accession>
<dbReference type="AlphaFoldDB" id="A0A427Y099"/>
<keyword evidence="3" id="KW-1185">Reference proteome</keyword>
<feature type="compositionally biased region" description="Low complexity" evidence="1">
    <location>
        <begin position="80"/>
        <end position="90"/>
    </location>
</feature>